<dbReference type="STRING" id="1122149.FD44_GL001582"/>
<dbReference type="Proteomes" id="UP000294854">
    <property type="component" value="Unassembled WGS sequence"/>
</dbReference>
<reference evidence="1 2" key="1">
    <citation type="journal article" date="2019" name="Appl. Microbiol. Biotechnol.">
        <title>Uncovering carbohydrate metabolism through a genotype-phenotype association study of 56 lactic acid bacteria genomes.</title>
        <authorList>
            <person name="Buron-Moles G."/>
            <person name="Chailyan A."/>
            <person name="Dolejs I."/>
            <person name="Forster J."/>
            <person name="Miks M.H."/>
        </authorList>
    </citation>
    <scope>NUCLEOTIDE SEQUENCE [LARGE SCALE GENOMIC DNA]</scope>
    <source>
        <strain evidence="1 2">ATCC 49373</strain>
    </source>
</reference>
<keyword evidence="2" id="KW-1185">Reference proteome</keyword>
<protein>
    <recommendedName>
        <fullName evidence="3">Csd1 family CRISPR-associated protein</fullName>
    </recommendedName>
</protein>
<dbReference type="EMBL" id="PUFO01000024">
    <property type="protein sequence ID" value="TDG79337.1"/>
    <property type="molecule type" value="Genomic_DNA"/>
</dbReference>
<dbReference type="Pfam" id="PF09709">
    <property type="entry name" value="Cas_Csd1"/>
    <property type="match status" value="1"/>
</dbReference>
<organism evidence="1 2">
    <name type="scientific">Secundilactobacillus malefermentans</name>
    <dbReference type="NCBI Taxonomy" id="176292"/>
    <lineage>
        <taxon>Bacteria</taxon>
        <taxon>Bacillati</taxon>
        <taxon>Bacillota</taxon>
        <taxon>Bacilli</taxon>
        <taxon>Lactobacillales</taxon>
        <taxon>Lactobacillaceae</taxon>
        <taxon>Secundilactobacillus</taxon>
    </lineage>
</organism>
<dbReference type="InterPro" id="IPR010144">
    <property type="entry name" value="CRISPR-assoc_prot_Csd1-typ"/>
</dbReference>
<dbReference type="AlphaFoldDB" id="A0A4R5NR92"/>
<accession>A0A4R5NR92</accession>
<comment type="caution">
    <text evidence="1">The sequence shown here is derived from an EMBL/GenBank/DDBJ whole genome shotgun (WGS) entry which is preliminary data.</text>
</comment>
<evidence type="ECO:0000313" key="1">
    <source>
        <dbReference type="EMBL" id="TDG79337.1"/>
    </source>
</evidence>
<evidence type="ECO:0008006" key="3">
    <source>
        <dbReference type="Google" id="ProtNLM"/>
    </source>
</evidence>
<dbReference type="OrthoDB" id="5389988at2"/>
<dbReference type="RefSeq" id="WP_010619186.1">
    <property type="nucleotide sequence ID" value="NZ_PUFO01000024.1"/>
</dbReference>
<evidence type="ECO:0000313" key="2">
    <source>
        <dbReference type="Proteomes" id="UP000294854"/>
    </source>
</evidence>
<name>A0A4R5NR92_9LACO</name>
<sequence>MTIFQDLVKVYDDNQDKIGVFEQDHFQNDFTLLPASHISVNIQVEVTIDDQGNFLTANTLDKQGNTTVIPATIESANRASNPEAHPLQDKVKYVAGDYPDYASNDKKASVYYPKYIDLLKAWSESEYTNSRIKAIYQYQQKKSLIQDLISSSVIELEDGNVSKKDSDLFVRFNVYDENPVPVWQDRQLFKSWTAFYEQFLSKSKAPMIDYLTGNRGPTTKLSERNINPATSGAKLISANDGSNFTYRGMFLDDDFYSVGYLESQKMMHSLKWLIQRQGLKSDSRVFLFWSDENSNDLISDTARSLTSGIPAWRQKQIQLLSEIQSSGDTGKEIAQAYNERLLGMNSDIQYGQPVHIIFLDAATTGRMATVYYNFMDTKLFRSHVEQWAKNCGIVLNGQGKQFVHTPTINQILKSAYQTGRGGQRYETVKKRATSRLLISIINGANVPNDILTTLQARLIKPQGYESLSQWYYDLNNYVAVLNYNQRKGKINMTLNPDNLDRSYLFGRLLALADDAESTALYQQQAANKNVSSRLTTALRFMTNFNERPATTWQRIYQSIVRSYLMKLSGGSQYYYQEQFKEIMDLLNDNGMTDDPLSPLYLSGFASQHVFNHRKNKQTNEEEE</sequence>
<dbReference type="NCBIfam" id="TIGR01863">
    <property type="entry name" value="cas_Csd1"/>
    <property type="match status" value="1"/>
</dbReference>
<gene>
    <name evidence="1" type="ORF">C5L31_000133</name>
</gene>
<proteinExistence type="predicted"/>